<evidence type="ECO:0000313" key="4">
    <source>
        <dbReference type="Proteomes" id="UP000006039"/>
    </source>
</evidence>
<accession>J3P182</accession>
<reference evidence="2" key="2">
    <citation type="submission" date="2010-07" db="EMBL/GenBank/DDBJ databases">
        <authorList>
            <consortium name="The Broad Institute Genome Sequencing Platform"/>
            <consortium name="Broad Institute Genome Sequencing Center for Infectious Disease"/>
            <person name="Ma L.-J."/>
            <person name="Dead R."/>
            <person name="Young S."/>
            <person name="Zeng Q."/>
            <person name="Koehrsen M."/>
            <person name="Alvarado L."/>
            <person name="Berlin A."/>
            <person name="Chapman S.B."/>
            <person name="Chen Z."/>
            <person name="Freedman E."/>
            <person name="Gellesch M."/>
            <person name="Goldberg J."/>
            <person name="Griggs A."/>
            <person name="Gujja S."/>
            <person name="Heilman E.R."/>
            <person name="Heiman D."/>
            <person name="Hepburn T."/>
            <person name="Howarth C."/>
            <person name="Jen D."/>
            <person name="Larson L."/>
            <person name="Mehta T."/>
            <person name="Neiman D."/>
            <person name="Pearson M."/>
            <person name="Roberts A."/>
            <person name="Saif S."/>
            <person name="Shea T."/>
            <person name="Shenoy N."/>
            <person name="Sisk P."/>
            <person name="Stolte C."/>
            <person name="Sykes S."/>
            <person name="Walk T."/>
            <person name="White J."/>
            <person name="Yandava C."/>
            <person name="Haas B."/>
            <person name="Nusbaum C."/>
            <person name="Birren B."/>
        </authorList>
    </citation>
    <scope>NUCLEOTIDE SEQUENCE</scope>
    <source>
        <strain evidence="2">R3-111a-1</strain>
    </source>
</reference>
<proteinExistence type="predicted"/>
<dbReference type="HOGENOM" id="CLU_2904317_0_0_1"/>
<keyword evidence="4" id="KW-1185">Reference proteome</keyword>
<dbReference type="PROSITE" id="PS51257">
    <property type="entry name" value="PROKAR_LIPOPROTEIN"/>
    <property type="match status" value="1"/>
</dbReference>
<dbReference type="AlphaFoldDB" id="J3P182"/>
<dbReference type="Proteomes" id="UP000006039">
    <property type="component" value="Unassembled WGS sequence"/>
</dbReference>
<feature type="region of interest" description="Disordered" evidence="1">
    <location>
        <begin position="34"/>
        <end position="62"/>
    </location>
</feature>
<dbReference type="GeneID" id="20347737"/>
<reference evidence="3" key="4">
    <citation type="journal article" date="2015" name="G3 (Bethesda)">
        <title>Genome sequences of three phytopathogenic species of the Magnaporthaceae family of fungi.</title>
        <authorList>
            <person name="Okagaki L.H."/>
            <person name="Nunes C.C."/>
            <person name="Sailsbery J."/>
            <person name="Clay B."/>
            <person name="Brown D."/>
            <person name="John T."/>
            <person name="Oh Y."/>
            <person name="Young N."/>
            <person name="Fitzgerald M."/>
            <person name="Haas B.J."/>
            <person name="Zeng Q."/>
            <person name="Young S."/>
            <person name="Adiconis X."/>
            <person name="Fan L."/>
            <person name="Levin J.Z."/>
            <person name="Mitchell T.K."/>
            <person name="Okubara P.A."/>
            <person name="Farman M.L."/>
            <person name="Kohn L.M."/>
            <person name="Birren B."/>
            <person name="Ma L.-J."/>
            <person name="Dean R.A."/>
        </authorList>
    </citation>
    <scope>NUCLEOTIDE SEQUENCE</scope>
    <source>
        <strain evidence="3">R3-111a-1</strain>
    </source>
</reference>
<evidence type="ECO:0000313" key="2">
    <source>
        <dbReference type="EMBL" id="EJT77367.1"/>
    </source>
</evidence>
<reference evidence="4" key="1">
    <citation type="submission" date="2010-07" db="EMBL/GenBank/DDBJ databases">
        <title>The genome sequence of Gaeumannomyces graminis var. tritici strain R3-111a-1.</title>
        <authorList>
            <consortium name="The Broad Institute Genome Sequencing Platform"/>
            <person name="Ma L.-J."/>
            <person name="Dead R."/>
            <person name="Young S."/>
            <person name="Zeng Q."/>
            <person name="Koehrsen M."/>
            <person name="Alvarado L."/>
            <person name="Berlin A."/>
            <person name="Chapman S.B."/>
            <person name="Chen Z."/>
            <person name="Freedman E."/>
            <person name="Gellesch M."/>
            <person name="Goldberg J."/>
            <person name="Griggs A."/>
            <person name="Gujja S."/>
            <person name="Heilman E.R."/>
            <person name="Heiman D."/>
            <person name="Hepburn T."/>
            <person name="Howarth C."/>
            <person name="Jen D."/>
            <person name="Larson L."/>
            <person name="Mehta T."/>
            <person name="Neiman D."/>
            <person name="Pearson M."/>
            <person name="Roberts A."/>
            <person name="Saif S."/>
            <person name="Shea T."/>
            <person name="Shenoy N."/>
            <person name="Sisk P."/>
            <person name="Stolte C."/>
            <person name="Sykes S."/>
            <person name="Walk T."/>
            <person name="White J."/>
            <person name="Yandava C."/>
            <person name="Haas B."/>
            <person name="Nusbaum C."/>
            <person name="Birren B."/>
        </authorList>
    </citation>
    <scope>NUCLEOTIDE SEQUENCE [LARGE SCALE GENOMIC DNA]</scope>
    <source>
        <strain evidence="4">R3-111a-1</strain>
    </source>
</reference>
<protein>
    <submittedName>
        <fullName evidence="2 3">Uncharacterized protein</fullName>
    </submittedName>
</protein>
<name>J3P182_GAET3</name>
<dbReference type="EMBL" id="GL385397">
    <property type="protein sequence ID" value="EJT77367.1"/>
    <property type="molecule type" value="Genomic_DNA"/>
</dbReference>
<dbReference type="EnsemblFungi" id="EJT77367">
    <property type="protein sequence ID" value="EJT77367"/>
    <property type="gene ID" value="GGTG_07279"/>
</dbReference>
<sequence length="62" mass="6370">MATLTSRIGSATSTTLVGAGSCCRMTLKLLVGPSPPRGIKRGGARRMTSTSGARTGFWARGD</sequence>
<evidence type="ECO:0000313" key="3">
    <source>
        <dbReference type="EnsemblFungi" id="EJT77367"/>
    </source>
</evidence>
<organism evidence="2">
    <name type="scientific">Gaeumannomyces tritici (strain R3-111a-1)</name>
    <name type="common">Wheat and barley take-all root rot fungus</name>
    <name type="synonym">Gaeumannomyces graminis var. tritici</name>
    <dbReference type="NCBI Taxonomy" id="644352"/>
    <lineage>
        <taxon>Eukaryota</taxon>
        <taxon>Fungi</taxon>
        <taxon>Dikarya</taxon>
        <taxon>Ascomycota</taxon>
        <taxon>Pezizomycotina</taxon>
        <taxon>Sordariomycetes</taxon>
        <taxon>Sordariomycetidae</taxon>
        <taxon>Magnaporthales</taxon>
        <taxon>Magnaporthaceae</taxon>
        <taxon>Gaeumannomyces</taxon>
    </lineage>
</organism>
<gene>
    <name evidence="3" type="primary">20347737</name>
    <name evidence="2" type="ORF">GGTG_07279</name>
</gene>
<reference evidence="2" key="3">
    <citation type="submission" date="2010-09" db="EMBL/GenBank/DDBJ databases">
        <title>Annotation of Gaeumannomyces graminis var. tritici R3-111a-1.</title>
        <authorList>
            <consortium name="The Broad Institute Genome Sequencing Platform"/>
            <person name="Ma L.-J."/>
            <person name="Dead R."/>
            <person name="Young S.K."/>
            <person name="Zeng Q."/>
            <person name="Gargeya S."/>
            <person name="Fitzgerald M."/>
            <person name="Haas B."/>
            <person name="Abouelleil A."/>
            <person name="Alvarado L."/>
            <person name="Arachchi H.M."/>
            <person name="Berlin A."/>
            <person name="Brown A."/>
            <person name="Chapman S.B."/>
            <person name="Chen Z."/>
            <person name="Dunbar C."/>
            <person name="Freedman E."/>
            <person name="Gearin G."/>
            <person name="Gellesch M."/>
            <person name="Goldberg J."/>
            <person name="Griggs A."/>
            <person name="Gujja S."/>
            <person name="Heiman D."/>
            <person name="Howarth C."/>
            <person name="Larson L."/>
            <person name="Lui A."/>
            <person name="MacDonald P.J.P."/>
            <person name="Mehta T."/>
            <person name="Montmayeur A."/>
            <person name="Murphy C."/>
            <person name="Neiman D."/>
            <person name="Pearson M."/>
            <person name="Priest M."/>
            <person name="Roberts A."/>
            <person name="Saif S."/>
            <person name="Shea T."/>
            <person name="Shenoy N."/>
            <person name="Sisk P."/>
            <person name="Stolte C."/>
            <person name="Sykes S."/>
            <person name="Yandava C."/>
            <person name="Wortman J."/>
            <person name="Nusbaum C."/>
            <person name="Birren B."/>
        </authorList>
    </citation>
    <scope>NUCLEOTIDE SEQUENCE</scope>
    <source>
        <strain evidence="2">R3-111a-1</strain>
    </source>
</reference>
<evidence type="ECO:0000256" key="1">
    <source>
        <dbReference type="SAM" id="MobiDB-lite"/>
    </source>
</evidence>
<reference evidence="3" key="5">
    <citation type="submission" date="2018-04" db="UniProtKB">
        <authorList>
            <consortium name="EnsemblFungi"/>
        </authorList>
    </citation>
    <scope>IDENTIFICATION</scope>
    <source>
        <strain evidence="3">R3-111a-1</strain>
    </source>
</reference>
<dbReference type="VEuPathDB" id="FungiDB:GGTG_07279"/>
<dbReference type="RefSeq" id="XP_009223367.1">
    <property type="nucleotide sequence ID" value="XM_009225103.1"/>
</dbReference>